<dbReference type="GO" id="GO:0006096">
    <property type="term" value="P:glycolytic process"/>
    <property type="evidence" value="ECO:0007669"/>
    <property type="project" value="UniProtKB-UniRule"/>
</dbReference>
<evidence type="ECO:0000256" key="8">
    <source>
        <dbReference type="PIRSR" id="PIRSR000102-1"/>
    </source>
</evidence>
<dbReference type="InterPro" id="IPR022383">
    <property type="entry name" value="Lactate/malate_DH_C"/>
</dbReference>
<feature type="binding site" evidence="7">
    <location>
        <begin position="157"/>
        <end position="160"/>
    </location>
    <ligand>
        <name>substrate</name>
    </ligand>
</feature>
<feature type="binding site" evidence="7 9">
    <location>
        <begin position="127"/>
        <end position="129"/>
    </location>
    <ligand>
        <name>NAD(+)</name>
        <dbReference type="ChEBI" id="CHEBI:57540"/>
    </ligand>
</feature>
<comment type="subcellular location">
    <subcellularLocation>
        <location evidence="7">Cytoplasm</location>
    </subcellularLocation>
</comment>
<reference evidence="12" key="1">
    <citation type="submission" date="2020-10" db="EMBL/GenBank/DDBJ databases">
        <authorList>
            <person name="Kadnikov V."/>
            <person name="Beletsky A.V."/>
            <person name="Mardanov A.V."/>
            <person name="Karnachuk O.V."/>
            <person name="Ravin N.V."/>
        </authorList>
    </citation>
    <scope>NUCLEOTIDE SEQUENCE</scope>
    <source>
        <strain evidence="12">Bu02</strain>
    </source>
</reference>
<dbReference type="SUPFAM" id="SSF56327">
    <property type="entry name" value="LDH C-terminal domain-like"/>
    <property type="match status" value="1"/>
</dbReference>
<evidence type="ECO:0000256" key="2">
    <source>
        <dbReference type="ARBA" id="ARBA00006054"/>
    </source>
</evidence>
<dbReference type="PRINTS" id="PR00086">
    <property type="entry name" value="LLDHDRGNASE"/>
</dbReference>
<dbReference type="GO" id="GO:0006089">
    <property type="term" value="P:lactate metabolic process"/>
    <property type="evidence" value="ECO:0007669"/>
    <property type="project" value="TreeGrafter"/>
</dbReference>
<dbReference type="PROSITE" id="PS00064">
    <property type="entry name" value="L_LDH"/>
    <property type="match status" value="1"/>
</dbReference>
<dbReference type="PIRSF" id="PIRSF000102">
    <property type="entry name" value="Lac_mal_DH"/>
    <property type="match status" value="1"/>
</dbReference>
<dbReference type="PANTHER" id="PTHR43128:SF16">
    <property type="entry name" value="L-LACTATE DEHYDROGENASE"/>
    <property type="match status" value="1"/>
</dbReference>
<proteinExistence type="inferred from homology"/>
<feature type="binding site" evidence="7">
    <location>
        <position position="49"/>
    </location>
    <ligand>
        <name>NAD(+)</name>
        <dbReference type="ChEBI" id="CHEBI:57540"/>
    </ligand>
</feature>
<feature type="binding site" evidence="7">
    <location>
        <position position="234"/>
    </location>
    <ligand>
        <name>substrate</name>
    </ligand>
</feature>
<feature type="active site" description="Proton acceptor" evidence="7 8">
    <location>
        <position position="184"/>
    </location>
</feature>
<comment type="subunit">
    <text evidence="7">Homotetramer.</text>
</comment>
<dbReference type="Pfam" id="PF00056">
    <property type="entry name" value="Ldh_1_N"/>
    <property type="match status" value="1"/>
</dbReference>
<keyword evidence="5 7" id="KW-0520">NAD</keyword>
<dbReference type="Gene3D" id="3.90.110.10">
    <property type="entry name" value="Lactate dehydrogenase/glycoside hydrolase, family 4, C-terminal"/>
    <property type="match status" value="1"/>
</dbReference>
<keyword evidence="7" id="KW-0963">Cytoplasm</keyword>
<evidence type="ECO:0000256" key="4">
    <source>
        <dbReference type="ARBA" id="ARBA00023002"/>
    </source>
</evidence>
<dbReference type="InterPro" id="IPR001236">
    <property type="entry name" value="Lactate/malate_DH_N"/>
</dbReference>
<dbReference type="GO" id="GO:0005737">
    <property type="term" value="C:cytoplasm"/>
    <property type="evidence" value="ECO:0007669"/>
    <property type="project" value="UniProtKB-SubCell"/>
</dbReference>
<dbReference type="KEGG" id="fcz:IMF26_01560"/>
<dbReference type="Pfam" id="PF02866">
    <property type="entry name" value="Ldh_1_C"/>
    <property type="match status" value="1"/>
</dbReference>
<dbReference type="NCBIfam" id="NF000824">
    <property type="entry name" value="PRK00066.1"/>
    <property type="match status" value="1"/>
</dbReference>
<accession>A0AAT9LCC0</accession>
<dbReference type="NCBIfam" id="NF004863">
    <property type="entry name" value="PRK06223.1"/>
    <property type="match status" value="1"/>
</dbReference>
<keyword evidence="4 7" id="KW-0560">Oxidoreductase</keyword>
<feature type="domain" description="Lactate/malate dehydrogenase C-terminal" evidence="11">
    <location>
        <begin position="154"/>
        <end position="313"/>
    </location>
</feature>
<dbReference type="EC" id="1.1.1.27" evidence="3 7"/>
<dbReference type="FunFam" id="3.40.50.720:FF:000018">
    <property type="entry name" value="Malate dehydrogenase"/>
    <property type="match status" value="1"/>
</dbReference>
<dbReference type="InterPro" id="IPR018177">
    <property type="entry name" value="L-lactate_DH_AS"/>
</dbReference>
<feature type="binding site" evidence="9">
    <location>
        <begin position="19"/>
        <end position="24"/>
    </location>
    <ligand>
        <name>NAD(+)</name>
        <dbReference type="ChEBI" id="CHEBI:57540"/>
    </ligand>
</feature>
<comment type="activity regulation">
    <text evidence="7">Allosterically activated by fructose 1,6-bisphosphate (FBP).</text>
</comment>
<evidence type="ECO:0000256" key="1">
    <source>
        <dbReference type="ARBA" id="ARBA00004843"/>
    </source>
</evidence>
<dbReference type="Gene3D" id="3.40.50.720">
    <property type="entry name" value="NAD(P)-binding Rossmann-like Domain"/>
    <property type="match status" value="1"/>
</dbReference>
<dbReference type="CDD" id="cd05292">
    <property type="entry name" value="LDH_2"/>
    <property type="match status" value="1"/>
</dbReference>
<comment type="function">
    <text evidence="7">Catalyzes the conversion of lactate to pyruvate.</text>
</comment>
<feature type="binding site" evidence="7">
    <location>
        <position position="152"/>
    </location>
    <ligand>
        <name>NAD(+)</name>
        <dbReference type="ChEBI" id="CHEBI:57540"/>
    </ligand>
</feature>
<dbReference type="AlphaFoldDB" id="A0AAT9LCC0"/>
<dbReference type="InterPro" id="IPR011304">
    <property type="entry name" value="L-lactate_DH"/>
</dbReference>
<reference evidence="12" key="2">
    <citation type="journal article" date="2023" name="Biology">
        <title>Prokaryotic Life Associated with Coal-Fire Gas Vents Revealed by Metagenomics.</title>
        <authorList>
            <person name="Kadnikov V.V."/>
            <person name="Mardanov A.V."/>
            <person name="Beletsky A.V."/>
            <person name="Karnachuk O.V."/>
            <person name="Ravin N.V."/>
        </authorList>
    </citation>
    <scope>NUCLEOTIDE SEQUENCE</scope>
    <source>
        <strain evidence="12">Bu02</strain>
    </source>
</reference>
<feature type="modified residue" description="Phosphotyrosine" evidence="7">
    <location>
        <position position="225"/>
    </location>
</feature>
<gene>
    <name evidence="7" type="primary">ldh</name>
    <name evidence="12" type="ORF">IMF26_01560</name>
</gene>
<comment type="pathway">
    <text evidence="1 7">Fermentation; pyruvate fermentation to lactate; (S)-lactate from pyruvate: step 1/1.</text>
</comment>
<feature type="binding site" evidence="7">
    <location>
        <begin position="129"/>
        <end position="132"/>
    </location>
    <ligand>
        <name>substrate</name>
    </ligand>
</feature>
<dbReference type="InterPro" id="IPR015955">
    <property type="entry name" value="Lactate_DH/Glyco_Ohase_4_C"/>
</dbReference>
<feature type="binding site" evidence="7">
    <location>
        <position position="97"/>
    </location>
    <ligand>
        <name>substrate</name>
    </ligand>
</feature>
<evidence type="ECO:0000259" key="11">
    <source>
        <dbReference type="Pfam" id="PF02866"/>
    </source>
</evidence>
<dbReference type="GO" id="GO:0004459">
    <property type="term" value="F:L-lactate dehydrogenase (NAD+) activity"/>
    <property type="evidence" value="ECO:0007669"/>
    <property type="project" value="UniProtKB-UniRule"/>
</dbReference>
<dbReference type="HAMAP" id="MF_00488">
    <property type="entry name" value="Lactate_dehydrog"/>
    <property type="match status" value="1"/>
</dbReference>
<dbReference type="PANTHER" id="PTHR43128">
    <property type="entry name" value="L-2-HYDROXYCARBOXYLATE DEHYDROGENASE (NAD(P)(+))"/>
    <property type="match status" value="1"/>
</dbReference>
<dbReference type="InterPro" id="IPR036291">
    <property type="entry name" value="NAD(P)-bd_dom_sf"/>
</dbReference>
<dbReference type="NCBIfam" id="TIGR01771">
    <property type="entry name" value="L-LDH-NAD"/>
    <property type="match status" value="1"/>
</dbReference>
<evidence type="ECO:0000256" key="7">
    <source>
        <dbReference type="HAMAP-Rule" id="MF_00488"/>
    </source>
</evidence>
<feature type="binding site" evidence="9">
    <location>
        <position position="104"/>
    </location>
    <ligand>
        <name>NAD(+)</name>
        <dbReference type="ChEBI" id="CHEBI:57540"/>
    </ligand>
</feature>
<evidence type="ECO:0000256" key="9">
    <source>
        <dbReference type="PIRSR" id="PIRSR000102-3"/>
    </source>
</evidence>
<feature type="binding site" evidence="7">
    <location>
        <position position="23"/>
    </location>
    <ligand>
        <name>NAD(+)</name>
        <dbReference type="ChEBI" id="CHEBI:57540"/>
    </ligand>
</feature>
<feature type="binding site" evidence="7 9">
    <location>
        <position position="44"/>
    </location>
    <ligand>
        <name>NAD(+)</name>
        <dbReference type="ChEBI" id="CHEBI:57540"/>
    </ligand>
</feature>
<protein>
    <recommendedName>
        <fullName evidence="3 7">L-lactate dehydrogenase</fullName>
        <shortName evidence="7">L-LDH</shortName>
        <ecNumber evidence="3 7">1.1.1.27</ecNumber>
    </recommendedName>
</protein>
<dbReference type="EMBL" id="CP062796">
    <property type="protein sequence ID" value="QUL98795.1"/>
    <property type="molecule type" value="Genomic_DNA"/>
</dbReference>
<comment type="caution">
    <text evidence="7">Lacks conserved residue(s) required for the propagation of feature annotation.</text>
</comment>
<evidence type="ECO:0000256" key="6">
    <source>
        <dbReference type="ARBA" id="ARBA00049258"/>
    </source>
</evidence>
<dbReference type="SUPFAM" id="SSF51735">
    <property type="entry name" value="NAD(P)-binding Rossmann-fold domains"/>
    <property type="match status" value="1"/>
</dbReference>
<sequence length="379" mass="41410">MPRGSHAHLQKPSRVAVIGTGLVGSTYAYTLLVEGTADEIVLIDINREKALGDAMDLNHAVPFAKPTEIWAGTMNDVKEADVIVVAAGAAQKPGETRMDLLERNADIVGHIAEEAGRLAPGAVLLVVTNPVDVMSYVAWVHSGFPPERVLGSGTILDTARLRYVLGEDLGIDPRSIHATVLGEHGDTELVAWSRAQIAGTNLLEWPELTKERREDIFAEVRDAAYHIINLKGATYYAIALALARLTETILKDLRTVYSVSAYLRGEYGIHGIYLGIPCVVGREGVVKTIELPLSKEELEALLISERAVRRAIESLGLREPASRQMGLLATAGHEITEELFDTPDFAPGSLKVRGLRNTRRPTPISEIIRRRSRTKALQR</sequence>
<comment type="similarity">
    <text evidence="2 7">Belongs to the LDH/MDH superfamily. LDH family.</text>
</comment>
<feature type="binding site" evidence="7">
    <location>
        <position position="91"/>
    </location>
    <ligand>
        <name>substrate</name>
    </ligand>
</feature>
<evidence type="ECO:0000313" key="12">
    <source>
        <dbReference type="EMBL" id="QUL98795.1"/>
    </source>
</evidence>
<evidence type="ECO:0000259" key="10">
    <source>
        <dbReference type="Pfam" id="PF00056"/>
    </source>
</evidence>
<feature type="binding site" evidence="7">
    <location>
        <begin position="88"/>
        <end position="89"/>
    </location>
    <ligand>
        <name>NAD(+)</name>
        <dbReference type="ChEBI" id="CHEBI:57540"/>
    </ligand>
</feature>
<feature type="binding site" evidence="7">
    <location>
        <position position="177"/>
    </location>
    <ligand>
        <name>beta-D-fructose 1,6-bisphosphate</name>
        <dbReference type="ChEBI" id="CHEBI:32966"/>
        <note>allosteric activator</note>
    </ligand>
</feature>
<keyword evidence="7" id="KW-0597">Phosphoprotein</keyword>
<feature type="domain" description="Lactate/malate dehydrogenase N-terminal" evidence="10">
    <location>
        <begin position="14"/>
        <end position="151"/>
    </location>
</feature>
<organism evidence="12">
    <name type="scientific">Candidatus Fermentithermobacillus carboniphilus</name>
    <dbReference type="NCBI Taxonomy" id="3085328"/>
    <lineage>
        <taxon>Bacteria</taxon>
        <taxon>Bacillati</taxon>
        <taxon>Bacillota</taxon>
        <taxon>Candidatus Fermentithermobacillia</taxon>
        <taxon>Candidatus Fermentithermobacillales</taxon>
        <taxon>Candidatus Fermentithermobacillaceae</taxon>
        <taxon>Candidatus Fermentithermobacillus</taxon>
    </lineage>
</organism>
<feature type="binding site" evidence="7">
    <location>
        <position position="162"/>
    </location>
    <ligand>
        <name>beta-D-fructose 1,6-bisphosphate</name>
        <dbReference type="ChEBI" id="CHEBI:32966"/>
        <note>allosteric activator</note>
    </ligand>
</feature>
<evidence type="ECO:0000256" key="5">
    <source>
        <dbReference type="ARBA" id="ARBA00023027"/>
    </source>
</evidence>
<comment type="catalytic activity">
    <reaction evidence="6 7">
        <text>(S)-lactate + NAD(+) = pyruvate + NADH + H(+)</text>
        <dbReference type="Rhea" id="RHEA:23444"/>
        <dbReference type="ChEBI" id="CHEBI:15361"/>
        <dbReference type="ChEBI" id="CHEBI:15378"/>
        <dbReference type="ChEBI" id="CHEBI:16651"/>
        <dbReference type="ChEBI" id="CHEBI:57540"/>
        <dbReference type="ChEBI" id="CHEBI:57945"/>
        <dbReference type="EC" id="1.1.1.27"/>
    </reaction>
</comment>
<keyword evidence="7" id="KW-0021">Allosteric enzyme</keyword>
<evidence type="ECO:0000256" key="3">
    <source>
        <dbReference type="ARBA" id="ARBA00012967"/>
    </source>
</evidence>
<dbReference type="InterPro" id="IPR001557">
    <property type="entry name" value="L-lactate/malate_DH"/>
</dbReference>
<name>A0AAT9LCC0_9FIRM</name>